<evidence type="ECO:0000256" key="1">
    <source>
        <dbReference type="SAM" id="MobiDB-lite"/>
    </source>
</evidence>
<reference evidence="2" key="1">
    <citation type="submission" date="2021-09" db="EMBL/GenBank/DDBJ databases">
        <authorList>
            <person name="Martin H S."/>
        </authorList>
    </citation>
    <scope>NUCLEOTIDE SEQUENCE</scope>
</reference>
<feature type="region of interest" description="Disordered" evidence="1">
    <location>
        <begin position="50"/>
        <end position="126"/>
    </location>
</feature>
<evidence type="ECO:0000313" key="2">
    <source>
        <dbReference type="EMBL" id="CAG9560852.1"/>
    </source>
</evidence>
<evidence type="ECO:0000313" key="3">
    <source>
        <dbReference type="Proteomes" id="UP000789524"/>
    </source>
</evidence>
<organism evidence="2 3">
    <name type="scientific">Danaus chrysippus</name>
    <name type="common">African queen</name>
    <dbReference type="NCBI Taxonomy" id="151541"/>
    <lineage>
        <taxon>Eukaryota</taxon>
        <taxon>Metazoa</taxon>
        <taxon>Ecdysozoa</taxon>
        <taxon>Arthropoda</taxon>
        <taxon>Hexapoda</taxon>
        <taxon>Insecta</taxon>
        <taxon>Pterygota</taxon>
        <taxon>Neoptera</taxon>
        <taxon>Endopterygota</taxon>
        <taxon>Lepidoptera</taxon>
        <taxon>Glossata</taxon>
        <taxon>Ditrysia</taxon>
        <taxon>Papilionoidea</taxon>
        <taxon>Nymphalidae</taxon>
        <taxon>Danainae</taxon>
        <taxon>Danaini</taxon>
        <taxon>Danaina</taxon>
        <taxon>Danaus</taxon>
        <taxon>Anosia</taxon>
    </lineage>
</organism>
<accession>A0A8J2QHL1</accession>
<dbReference type="AlphaFoldDB" id="A0A8J2QHL1"/>
<feature type="compositionally biased region" description="Basic and acidic residues" evidence="1">
    <location>
        <begin position="79"/>
        <end position="88"/>
    </location>
</feature>
<dbReference type="EMBL" id="CAKASE010000046">
    <property type="protein sequence ID" value="CAG9560852.1"/>
    <property type="molecule type" value="Genomic_DNA"/>
</dbReference>
<comment type="caution">
    <text evidence="2">The sequence shown here is derived from an EMBL/GenBank/DDBJ whole genome shotgun (WGS) entry which is preliminary data.</text>
</comment>
<dbReference type="Proteomes" id="UP000789524">
    <property type="component" value="Unassembled WGS sequence"/>
</dbReference>
<gene>
    <name evidence="2" type="ORF">DCHRY22_LOCUS2453</name>
</gene>
<keyword evidence="3" id="KW-1185">Reference proteome</keyword>
<sequence>MELADYGATKTFLLARERRTPRHLRRSEYLSLCWNDDHYSELRRLRQTLGADDTVTTNNPHWRSQKYHSDISSEPPQSAERHHSRDHSVQGVTSEVLRVRRGEHTEGHETHRGEAAGSMRDEVGVP</sequence>
<feature type="compositionally biased region" description="Basic and acidic residues" evidence="1">
    <location>
        <begin position="97"/>
        <end position="126"/>
    </location>
</feature>
<protein>
    <submittedName>
        <fullName evidence="2">(African queen) hypothetical protein</fullName>
    </submittedName>
</protein>
<name>A0A8J2QHL1_9NEOP</name>
<proteinExistence type="predicted"/>